<keyword evidence="4" id="KW-0812">Transmembrane</keyword>
<proteinExistence type="inferred from homology"/>
<reference evidence="12" key="1">
    <citation type="journal article" date="2014" name="Front. Microbiol.">
        <title>High frequency of phylogenetically diverse reductive dehalogenase-homologous genes in deep subseafloor sedimentary metagenomes.</title>
        <authorList>
            <person name="Kawai M."/>
            <person name="Futagami T."/>
            <person name="Toyoda A."/>
            <person name="Takaki Y."/>
            <person name="Nishi S."/>
            <person name="Hori S."/>
            <person name="Arai W."/>
            <person name="Tsubouchi T."/>
            <person name="Morono Y."/>
            <person name="Uchiyama I."/>
            <person name="Ito T."/>
            <person name="Fujiyama A."/>
            <person name="Inagaki F."/>
            <person name="Takami H."/>
        </authorList>
    </citation>
    <scope>NUCLEOTIDE SEQUENCE</scope>
    <source>
        <strain evidence="12">Expedition CK06-06</strain>
    </source>
</reference>
<name>X1VYF6_9ZZZZ</name>
<organism evidence="12">
    <name type="scientific">marine sediment metagenome</name>
    <dbReference type="NCBI Taxonomy" id="412755"/>
    <lineage>
        <taxon>unclassified sequences</taxon>
        <taxon>metagenomes</taxon>
        <taxon>ecological metagenomes</taxon>
    </lineage>
</organism>
<keyword evidence="6" id="KW-0547">Nucleotide-binding</keyword>
<feature type="non-terminal residue" evidence="12">
    <location>
        <position position="162"/>
    </location>
</feature>
<dbReference type="SUPFAM" id="SSF81653">
    <property type="entry name" value="Calcium ATPase, transduction domain A"/>
    <property type="match status" value="1"/>
</dbReference>
<comment type="caution">
    <text evidence="12">The sequence shown here is derived from an EMBL/GenBank/DDBJ whole genome shotgun (WGS) entry which is preliminary data.</text>
</comment>
<accession>X1VYF6</accession>
<evidence type="ECO:0000256" key="2">
    <source>
        <dbReference type="ARBA" id="ARBA00006024"/>
    </source>
</evidence>
<evidence type="ECO:0000256" key="5">
    <source>
        <dbReference type="ARBA" id="ARBA00022723"/>
    </source>
</evidence>
<evidence type="ECO:0000256" key="4">
    <source>
        <dbReference type="ARBA" id="ARBA00022692"/>
    </source>
</evidence>
<dbReference type="GO" id="GO:0005507">
    <property type="term" value="F:copper ion binding"/>
    <property type="evidence" value="ECO:0007669"/>
    <property type="project" value="TreeGrafter"/>
</dbReference>
<feature type="domain" description="P-type ATPase A" evidence="11">
    <location>
        <begin position="33"/>
        <end position="133"/>
    </location>
</feature>
<dbReference type="GO" id="GO:0005886">
    <property type="term" value="C:plasma membrane"/>
    <property type="evidence" value="ECO:0007669"/>
    <property type="project" value="UniProtKB-SubCell"/>
</dbReference>
<dbReference type="EMBL" id="BARW01038768">
    <property type="protein sequence ID" value="GAJ24511.1"/>
    <property type="molecule type" value="Genomic_DNA"/>
</dbReference>
<dbReference type="PANTHER" id="PTHR43520">
    <property type="entry name" value="ATP7, ISOFORM B"/>
    <property type="match status" value="1"/>
</dbReference>
<evidence type="ECO:0000256" key="1">
    <source>
        <dbReference type="ARBA" id="ARBA00004651"/>
    </source>
</evidence>
<comment type="similarity">
    <text evidence="2">Belongs to the cation transport ATPase (P-type) (TC 3.A.3) family. Type IB subfamily.</text>
</comment>
<keyword evidence="7" id="KW-0067">ATP-binding</keyword>
<dbReference type="InterPro" id="IPR001757">
    <property type="entry name" value="P_typ_ATPase"/>
</dbReference>
<evidence type="ECO:0000313" key="12">
    <source>
        <dbReference type="EMBL" id="GAJ24511.1"/>
    </source>
</evidence>
<dbReference type="PANTHER" id="PTHR43520:SF8">
    <property type="entry name" value="P-TYPE CU(+) TRANSPORTER"/>
    <property type="match status" value="1"/>
</dbReference>
<evidence type="ECO:0000259" key="11">
    <source>
        <dbReference type="Pfam" id="PF00122"/>
    </source>
</evidence>
<dbReference type="InterPro" id="IPR008250">
    <property type="entry name" value="ATPase_P-typ_transduc_dom_A_sf"/>
</dbReference>
<dbReference type="Gene3D" id="2.70.150.10">
    <property type="entry name" value="Calcium-transporting ATPase, cytoplasmic transduction domain A"/>
    <property type="match status" value="1"/>
</dbReference>
<keyword evidence="10" id="KW-0472">Membrane</keyword>
<dbReference type="NCBIfam" id="TIGR01494">
    <property type="entry name" value="ATPase_P-type"/>
    <property type="match status" value="1"/>
</dbReference>
<evidence type="ECO:0000256" key="8">
    <source>
        <dbReference type="ARBA" id="ARBA00022967"/>
    </source>
</evidence>
<keyword evidence="5" id="KW-0479">Metal-binding</keyword>
<gene>
    <name evidence="12" type="ORF">S12H4_59359</name>
</gene>
<evidence type="ECO:0000256" key="6">
    <source>
        <dbReference type="ARBA" id="ARBA00022741"/>
    </source>
</evidence>
<dbReference type="FunFam" id="2.70.150.10:FF:000020">
    <property type="entry name" value="Copper-exporting P-type ATPase A"/>
    <property type="match status" value="1"/>
</dbReference>
<dbReference type="PRINTS" id="PR00941">
    <property type="entry name" value="CDATPASE"/>
</dbReference>
<dbReference type="GO" id="GO:0005524">
    <property type="term" value="F:ATP binding"/>
    <property type="evidence" value="ECO:0007669"/>
    <property type="project" value="UniProtKB-KW"/>
</dbReference>
<dbReference type="GO" id="GO:0043682">
    <property type="term" value="F:P-type divalent copper transporter activity"/>
    <property type="evidence" value="ECO:0007669"/>
    <property type="project" value="TreeGrafter"/>
</dbReference>
<dbReference type="InterPro" id="IPR027256">
    <property type="entry name" value="P-typ_ATPase_IB"/>
</dbReference>
<evidence type="ECO:0000256" key="3">
    <source>
        <dbReference type="ARBA" id="ARBA00022475"/>
    </source>
</evidence>
<dbReference type="Pfam" id="PF00122">
    <property type="entry name" value="E1-E2_ATPase"/>
    <property type="match status" value="1"/>
</dbReference>
<evidence type="ECO:0000256" key="7">
    <source>
        <dbReference type="ARBA" id="ARBA00022840"/>
    </source>
</evidence>
<dbReference type="GO" id="GO:0016887">
    <property type="term" value="F:ATP hydrolysis activity"/>
    <property type="evidence" value="ECO:0007669"/>
    <property type="project" value="InterPro"/>
</dbReference>
<keyword evidence="8" id="KW-1278">Translocase</keyword>
<comment type="subcellular location">
    <subcellularLocation>
        <location evidence="1">Cell membrane</location>
        <topology evidence="1">Multi-pass membrane protein</topology>
    </subcellularLocation>
</comment>
<dbReference type="GO" id="GO:0055070">
    <property type="term" value="P:copper ion homeostasis"/>
    <property type="evidence" value="ECO:0007669"/>
    <property type="project" value="TreeGrafter"/>
</dbReference>
<keyword evidence="3" id="KW-1003">Cell membrane</keyword>
<dbReference type="AlphaFoldDB" id="X1VYF6"/>
<evidence type="ECO:0000256" key="9">
    <source>
        <dbReference type="ARBA" id="ARBA00022989"/>
    </source>
</evidence>
<dbReference type="InterPro" id="IPR059000">
    <property type="entry name" value="ATPase_P-type_domA"/>
</dbReference>
<sequence>MGAMIMAFHLTGRYIESAAKGRASSAIRKLLELGAKTAKILEDGEEKEVSVEDVKVGDIMIVRPGEKIPTDGELIEGESTVDESMATGESMPVKKKPGDSVIGATLNQMGLIKVRATKIGKDTFLSQVIKLVEECQGTKVPIQKFADRVTFYFVPSVIGIAI</sequence>
<keyword evidence="9" id="KW-1133">Transmembrane helix</keyword>
<evidence type="ECO:0000256" key="10">
    <source>
        <dbReference type="ARBA" id="ARBA00023136"/>
    </source>
</evidence>
<protein>
    <recommendedName>
        <fullName evidence="11">P-type ATPase A domain-containing protein</fullName>
    </recommendedName>
</protein>